<dbReference type="OrthoDB" id="6073595at2759"/>
<proteinExistence type="predicted"/>
<accession>A0A8S3ZIF9</accession>
<dbReference type="AlphaFoldDB" id="A0A8S3ZIF9"/>
<name>A0A8S3ZIF9_9EUPU</name>
<feature type="compositionally biased region" description="Low complexity" evidence="1">
    <location>
        <begin position="300"/>
        <end position="310"/>
    </location>
</feature>
<comment type="caution">
    <text evidence="2">The sequence shown here is derived from an EMBL/GenBank/DDBJ whole genome shotgun (WGS) entry which is preliminary data.</text>
</comment>
<keyword evidence="3" id="KW-1185">Reference proteome</keyword>
<feature type="compositionally biased region" description="Basic and acidic residues" evidence="1">
    <location>
        <begin position="255"/>
        <end position="276"/>
    </location>
</feature>
<feature type="non-terminal residue" evidence="2">
    <location>
        <position position="336"/>
    </location>
</feature>
<evidence type="ECO:0000313" key="3">
    <source>
        <dbReference type="Proteomes" id="UP000678393"/>
    </source>
</evidence>
<sequence>HRAKPSSPSHQSSLTSHPDNAKYYTSCHYACAPVVARQLQTTLSGDRAHTSVIPSGSNATNGHYHPGSYPQRNCQQINYHRSRHHQFQQPCLIITPYGQVPAHTSSLVVPQHSRYGPSHYRKFDGTYSSSSVTNSDRSPVYESIGDTDSIRERARGRGTSLSECEFCDCGGDHCSDQSGYTGYHDPVVLGEHQALGDVSRDKSGQTVIRGYSDSGSVCLSQAHEDPPAPCPPMFIDGYYGDKCPQTLPLRPLRCNSERADDKPSDYADIDHDELSPLKRKNSSSQNADNEDDKPTRRRPSSGSCYSNNSSHYREGQRRAIPALHPNYFATSHDEIS</sequence>
<evidence type="ECO:0000256" key="1">
    <source>
        <dbReference type="SAM" id="MobiDB-lite"/>
    </source>
</evidence>
<organism evidence="2 3">
    <name type="scientific">Candidula unifasciata</name>
    <dbReference type="NCBI Taxonomy" id="100452"/>
    <lineage>
        <taxon>Eukaryota</taxon>
        <taxon>Metazoa</taxon>
        <taxon>Spiralia</taxon>
        <taxon>Lophotrochozoa</taxon>
        <taxon>Mollusca</taxon>
        <taxon>Gastropoda</taxon>
        <taxon>Heterobranchia</taxon>
        <taxon>Euthyneura</taxon>
        <taxon>Panpulmonata</taxon>
        <taxon>Eupulmonata</taxon>
        <taxon>Stylommatophora</taxon>
        <taxon>Helicina</taxon>
        <taxon>Helicoidea</taxon>
        <taxon>Geomitridae</taxon>
        <taxon>Candidula</taxon>
    </lineage>
</organism>
<reference evidence="2" key="1">
    <citation type="submission" date="2021-04" db="EMBL/GenBank/DDBJ databases">
        <authorList>
            <consortium name="Molecular Ecology Group"/>
        </authorList>
    </citation>
    <scope>NUCLEOTIDE SEQUENCE</scope>
</reference>
<protein>
    <submittedName>
        <fullName evidence="2">Uncharacterized protein</fullName>
    </submittedName>
</protein>
<dbReference type="Proteomes" id="UP000678393">
    <property type="component" value="Unassembled WGS sequence"/>
</dbReference>
<gene>
    <name evidence="2" type="ORF">CUNI_LOCUS13496</name>
</gene>
<dbReference type="EMBL" id="CAJHNH020002857">
    <property type="protein sequence ID" value="CAG5127938.1"/>
    <property type="molecule type" value="Genomic_DNA"/>
</dbReference>
<feature type="region of interest" description="Disordered" evidence="1">
    <location>
        <begin position="254"/>
        <end position="336"/>
    </location>
</feature>
<evidence type="ECO:0000313" key="2">
    <source>
        <dbReference type="EMBL" id="CAG5127938.1"/>
    </source>
</evidence>